<accession>A0ABU6ZLX7</accession>
<name>A0ABU6ZLX7_9FABA</name>
<keyword evidence="2" id="KW-1185">Reference proteome</keyword>
<organism evidence="1 2">
    <name type="scientific">Stylosanthes scabra</name>
    <dbReference type="NCBI Taxonomy" id="79078"/>
    <lineage>
        <taxon>Eukaryota</taxon>
        <taxon>Viridiplantae</taxon>
        <taxon>Streptophyta</taxon>
        <taxon>Embryophyta</taxon>
        <taxon>Tracheophyta</taxon>
        <taxon>Spermatophyta</taxon>
        <taxon>Magnoliopsida</taxon>
        <taxon>eudicotyledons</taxon>
        <taxon>Gunneridae</taxon>
        <taxon>Pentapetalae</taxon>
        <taxon>rosids</taxon>
        <taxon>fabids</taxon>
        <taxon>Fabales</taxon>
        <taxon>Fabaceae</taxon>
        <taxon>Papilionoideae</taxon>
        <taxon>50 kb inversion clade</taxon>
        <taxon>dalbergioids sensu lato</taxon>
        <taxon>Dalbergieae</taxon>
        <taxon>Pterocarpus clade</taxon>
        <taxon>Stylosanthes</taxon>
    </lineage>
</organism>
<evidence type="ECO:0000313" key="1">
    <source>
        <dbReference type="EMBL" id="MED6222998.1"/>
    </source>
</evidence>
<proteinExistence type="predicted"/>
<protein>
    <submittedName>
        <fullName evidence="1">Uncharacterized protein</fullName>
    </submittedName>
</protein>
<comment type="caution">
    <text evidence="1">The sequence shown here is derived from an EMBL/GenBank/DDBJ whole genome shotgun (WGS) entry which is preliminary data.</text>
</comment>
<reference evidence="1 2" key="1">
    <citation type="journal article" date="2023" name="Plants (Basel)">
        <title>Bridging the Gap: Combining Genomics and Transcriptomics Approaches to Understand Stylosanthes scabra, an Orphan Legume from the Brazilian Caatinga.</title>
        <authorList>
            <person name="Ferreira-Neto J.R.C."/>
            <person name="da Silva M.D."/>
            <person name="Binneck E."/>
            <person name="de Melo N.F."/>
            <person name="da Silva R.H."/>
            <person name="de Melo A.L.T.M."/>
            <person name="Pandolfi V."/>
            <person name="Bustamante F.O."/>
            <person name="Brasileiro-Vidal A.C."/>
            <person name="Benko-Iseppon A.M."/>
        </authorList>
    </citation>
    <scope>NUCLEOTIDE SEQUENCE [LARGE SCALE GENOMIC DNA]</scope>
    <source>
        <tissue evidence="1">Leaves</tissue>
    </source>
</reference>
<evidence type="ECO:0000313" key="2">
    <source>
        <dbReference type="Proteomes" id="UP001341840"/>
    </source>
</evidence>
<dbReference type="EMBL" id="JASCZI010272634">
    <property type="protein sequence ID" value="MED6222998.1"/>
    <property type="molecule type" value="Genomic_DNA"/>
</dbReference>
<dbReference type="Proteomes" id="UP001341840">
    <property type="component" value="Unassembled WGS sequence"/>
</dbReference>
<gene>
    <name evidence="1" type="ORF">PIB30_069808</name>
</gene>
<sequence>MQLLDSARVACATPSVTHARTLWQQGRITSKQSWCAAPNGECATSSLAKLHFDA</sequence>